<evidence type="ECO:0000313" key="1">
    <source>
        <dbReference type="EMBL" id="KIQ93071.1"/>
    </source>
</evidence>
<gene>
    <name evidence="1" type="ORF">LH47_02884</name>
</gene>
<evidence type="ECO:0000313" key="2">
    <source>
        <dbReference type="Proteomes" id="UP000032102"/>
    </source>
</evidence>
<keyword evidence="2" id="KW-1185">Reference proteome</keyword>
<sequence>MIEKALTNKKIALCASRKIEEMSTLIVKQGGIPILRPAQGTMFFNEELKQKLFQMVNEPGVSQDFVENIFSVHYGCCQSLVSEPFSGIDIVSAFGLSSLILK</sequence>
<name>A0A0D0RWJ2_9BACL</name>
<protein>
    <submittedName>
        <fullName evidence="1">Uncharacterized protein</fullName>
    </submittedName>
</protein>
<dbReference type="PATRIC" id="fig|404937.3.peg.3186"/>
<reference evidence="1 2" key="1">
    <citation type="submission" date="2015-01" db="EMBL/GenBank/DDBJ databases">
        <title>Draft genome of Anoxybacillus thermarum strain AF/04.</title>
        <authorList>
            <person name="Poli A."/>
            <person name="Nicolaus B."/>
            <person name="Chan K.-G."/>
            <person name="Kahar U.M."/>
            <person name="Yaakob A.S."/>
            <person name="Chan C.S."/>
            <person name="Goh K.M."/>
        </authorList>
    </citation>
    <scope>NUCLEOTIDE SEQUENCE [LARGE SCALE GENOMIC DNA]</scope>
    <source>
        <strain evidence="1 2">AF/04</strain>
    </source>
</reference>
<dbReference type="AlphaFoldDB" id="A0A0D0RWJ2"/>
<proteinExistence type="predicted"/>
<organism evidence="1 2">
    <name type="scientific">Anoxybacillus thermarum</name>
    <dbReference type="NCBI Taxonomy" id="404937"/>
    <lineage>
        <taxon>Bacteria</taxon>
        <taxon>Bacillati</taxon>
        <taxon>Bacillota</taxon>
        <taxon>Bacilli</taxon>
        <taxon>Bacillales</taxon>
        <taxon>Anoxybacillaceae</taxon>
        <taxon>Anoxybacillus</taxon>
    </lineage>
</organism>
<dbReference type="EMBL" id="JXTH01000112">
    <property type="protein sequence ID" value="KIQ93071.1"/>
    <property type="molecule type" value="Genomic_DNA"/>
</dbReference>
<dbReference type="Proteomes" id="UP000032102">
    <property type="component" value="Unassembled WGS sequence"/>
</dbReference>
<accession>A0A0D0RWJ2</accession>
<comment type="caution">
    <text evidence="1">The sequence shown here is derived from an EMBL/GenBank/DDBJ whole genome shotgun (WGS) entry which is preliminary data.</text>
</comment>